<organism evidence="1 2">
    <name type="scientific">Polymorphum gilvum (strain LMG 25793 / CGMCC 1.9160 / SL003B-26A1)</name>
    <dbReference type="NCBI Taxonomy" id="991905"/>
    <lineage>
        <taxon>Bacteria</taxon>
        <taxon>Pseudomonadati</taxon>
        <taxon>Pseudomonadota</taxon>
        <taxon>Alphaproteobacteria</taxon>
        <taxon>Rhodobacterales</taxon>
        <taxon>Paracoccaceae</taxon>
        <taxon>Polymorphum</taxon>
    </lineage>
</organism>
<dbReference type="KEGG" id="pgv:SL003B_4258"/>
<dbReference type="Gene3D" id="3.40.50.1820">
    <property type="entry name" value="alpha/beta hydrolase"/>
    <property type="match status" value="1"/>
</dbReference>
<dbReference type="SUPFAM" id="SSF48452">
    <property type="entry name" value="TPR-like"/>
    <property type="match status" value="1"/>
</dbReference>
<reference evidence="1 2" key="1">
    <citation type="journal article" date="2011" name="J. Bacteriol.">
        <title>Complete genome sequence of Polymorphum gilvum SL003B-26A1T, a crude oil-degrading bacterium from oil-polluted saline soil.</title>
        <authorList>
            <person name="Li S.G."/>
            <person name="Tang Y.Q."/>
            <person name="Nie Y."/>
            <person name="Cai M."/>
            <person name="Wu X.L."/>
        </authorList>
    </citation>
    <scope>NUCLEOTIDE SEQUENCE [LARGE SCALE GENOMIC DNA]</scope>
    <source>
        <strain evidence="2">LMG 25793 / CGMCC 1.9160 / SL003B-26A1</strain>
    </source>
</reference>
<evidence type="ECO:0008006" key="3">
    <source>
        <dbReference type="Google" id="ProtNLM"/>
    </source>
</evidence>
<dbReference type="InterPro" id="IPR011990">
    <property type="entry name" value="TPR-like_helical_dom_sf"/>
</dbReference>
<accession>F2IVF7</accession>
<dbReference type="EMBL" id="CP002568">
    <property type="protein sequence ID" value="ADZ72675.1"/>
    <property type="molecule type" value="Genomic_DNA"/>
</dbReference>
<dbReference type="RefSeq" id="WP_013654973.1">
    <property type="nucleotide sequence ID" value="NC_015259.1"/>
</dbReference>
<protein>
    <recommendedName>
        <fullName evidence="3">Tetratricopeptide repeat protein</fullName>
    </recommendedName>
</protein>
<evidence type="ECO:0000313" key="2">
    <source>
        <dbReference type="Proteomes" id="UP000008130"/>
    </source>
</evidence>
<gene>
    <name evidence="1" type="ordered locus">SL003B_4258</name>
</gene>
<dbReference type="AlphaFoldDB" id="F2IVF7"/>
<dbReference type="InterPro" id="IPR029058">
    <property type="entry name" value="AB_hydrolase_fold"/>
</dbReference>
<dbReference type="Proteomes" id="UP000008130">
    <property type="component" value="Chromosome"/>
</dbReference>
<dbReference type="SUPFAM" id="SSF53474">
    <property type="entry name" value="alpha/beta-Hydrolases"/>
    <property type="match status" value="1"/>
</dbReference>
<proteinExistence type="predicted"/>
<dbReference type="STRING" id="991905.SL003B_4258"/>
<dbReference type="PATRIC" id="fig|991905.3.peg.4391"/>
<dbReference type="eggNOG" id="ENOG502ZC2E">
    <property type="taxonomic scope" value="Bacteria"/>
</dbReference>
<dbReference type="Gene3D" id="1.25.40.10">
    <property type="entry name" value="Tetratricopeptide repeat domain"/>
    <property type="match status" value="1"/>
</dbReference>
<dbReference type="OrthoDB" id="8441859at2"/>
<sequence length="355" mass="36934">MTADPSSPSASSLSVRLAATRPGRLLVVVFSQVRVPEGKFGLERLFANTGHNCLFLNDCRSRWYLGQDAAIDAAVEEARAGTGASGLVYYGSSMGGYGALAAGLRRGDGTVHAFGPELVLGRAGSQSARYGIAREIDGALVSRLSRAAPAHPLHLYFGILDPDDAAGAAAALACLPRPNLAVHLLRSCHASHDHLYSLNVVRKIITTFRRDPAVEIVARGLAAAADPAVLAAFARLAEALADGRAVDPGAVEALAAAAPDNPGPLRLLAEALAARGDYAAAVAALEAAERLVASDPVLATLPKRWRKEMPLRRAGWLIELGRQEEAAAVLADAVARFPADPRFDALAARLGAAPG</sequence>
<evidence type="ECO:0000313" key="1">
    <source>
        <dbReference type="EMBL" id="ADZ72675.1"/>
    </source>
</evidence>
<keyword evidence="2" id="KW-1185">Reference proteome</keyword>
<dbReference type="HOGENOM" id="CLU_852237_0_0_5"/>
<name>F2IVF7_POLGS</name>